<evidence type="ECO:0000313" key="1">
    <source>
        <dbReference type="EMBL" id="GBM07804.1"/>
    </source>
</evidence>
<evidence type="ECO:0000313" key="2">
    <source>
        <dbReference type="Proteomes" id="UP000499080"/>
    </source>
</evidence>
<reference evidence="1 2" key="1">
    <citation type="journal article" date="2019" name="Sci. Rep.">
        <title>Orb-weaving spider Araneus ventricosus genome elucidates the spidroin gene catalogue.</title>
        <authorList>
            <person name="Kono N."/>
            <person name="Nakamura H."/>
            <person name="Ohtoshi R."/>
            <person name="Moran D.A.P."/>
            <person name="Shinohara A."/>
            <person name="Yoshida Y."/>
            <person name="Fujiwara M."/>
            <person name="Mori M."/>
            <person name="Tomita M."/>
            <person name="Arakawa K."/>
        </authorList>
    </citation>
    <scope>NUCLEOTIDE SEQUENCE [LARGE SCALE GENOMIC DNA]</scope>
</reference>
<organism evidence="1 2">
    <name type="scientific">Araneus ventricosus</name>
    <name type="common">Orbweaver spider</name>
    <name type="synonym">Epeira ventricosa</name>
    <dbReference type="NCBI Taxonomy" id="182803"/>
    <lineage>
        <taxon>Eukaryota</taxon>
        <taxon>Metazoa</taxon>
        <taxon>Ecdysozoa</taxon>
        <taxon>Arthropoda</taxon>
        <taxon>Chelicerata</taxon>
        <taxon>Arachnida</taxon>
        <taxon>Araneae</taxon>
        <taxon>Araneomorphae</taxon>
        <taxon>Entelegynae</taxon>
        <taxon>Araneoidea</taxon>
        <taxon>Araneidae</taxon>
        <taxon>Araneus</taxon>
    </lineage>
</organism>
<sequence length="184" mass="20772">MATASNNRFHMSGKPTNELVLHLCQKQFETTNIVIANKDSSAKMPRSNPFQLHSCIKQVVPAHSNITNMKYTRQGKLLFSTSDPVCAAQLLALQNVLDIPVSTDVIWENITSQFLISDIPTKTTLEELAEELSRNNDIVITHMRRFVKQNSSSEVSPVLVTILGTYVRDSVKIWFINQKIQPFN</sequence>
<proteinExistence type="predicted"/>
<gene>
    <name evidence="1" type="ORF">AVEN_141361_1</name>
</gene>
<comment type="caution">
    <text evidence="1">The sequence shown here is derived from an EMBL/GenBank/DDBJ whole genome shotgun (WGS) entry which is preliminary data.</text>
</comment>
<keyword evidence="2" id="KW-1185">Reference proteome</keyword>
<dbReference type="AlphaFoldDB" id="A0A4Y2CVQ2"/>
<dbReference type="EMBL" id="BGPR01164429">
    <property type="protein sequence ID" value="GBM07804.1"/>
    <property type="molecule type" value="Genomic_DNA"/>
</dbReference>
<accession>A0A4Y2CVQ2</accession>
<dbReference type="Proteomes" id="UP000499080">
    <property type="component" value="Unassembled WGS sequence"/>
</dbReference>
<protein>
    <submittedName>
        <fullName evidence="1">Uncharacterized protein</fullName>
    </submittedName>
</protein>
<name>A0A4Y2CVQ2_ARAVE</name>